<evidence type="ECO:0000313" key="3">
    <source>
        <dbReference type="Proteomes" id="UP001239782"/>
    </source>
</evidence>
<dbReference type="Proteomes" id="UP001239782">
    <property type="component" value="Chromosome"/>
</dbReference>
<keyword evidence="1" id="KW-1133">Transmembrane helix</keyword>
<proteinExistence type="predicted"/>
<dbReference type="KEGG" id="plei:Q9312_07520"/>
<dbReference type="RefSeq" id="WP_309203978.1">
    <property type="nucleotide sequence ID" value="NZ_CP133548.1"/>
</dbReference>
<evidence type="ECO:0000256" key="1">
    <source>
        <dbReference type="SAM" id="Phobius"/>
    </source>
</evidence>
<feature type="transmembrane region" description="Helical" evidence="1">
    <location>
        <begin position="14"/>
        <end position="36"/>
    </location>
</feature>
<reference evidence="2 3" key="1">
    <citation type="submission" date="2023-08" db="EMBL/GenBank/DDBJ databases">
        <title>Pleionea litopenaei sp. nov., isolated from stomach of juvenile Litopenaeus vannamei.</title>
        <authorList>
            <person name="Rho A.M."/>
            <person name="Hwang C.Y."/>
        </authorList>
    </citation>
    <scope>NUCLEOTIDE SEQUENCE [LARGE SCALE GENOMIC DNA]</scope>
    <source>
        <strain evidence="2 3">HL-JVS1</strain>
    </source>
</reference>
<dbReference type="AlphaFoldDB" id="A0AA51RW94"/>
<dbReference type="EMBL" id="CP133548">
    <property type="protein sequence ID" value="WMS88757.1"/>
    <property type="molecule type" value="Genomic_DNA"/>
</dbReference>
<keyword evidence="1" id="KW-0472">Membrane</keyword>
<sequence>MNKEQRLKEIEKEFLKIALIDAVPMLMIGLGLYAKFSGDQEPMFDFLKNDLIVNGLFVVAVPVIAWCMFRSFQLVIERARLGRSED</sequence>
<name>A0AA51RW94_9GAMM</name>
<gene>
    <name evidence="2" type="ORF">Q9312_07520</name>
</gene>
<accession>A0AA51RW94</accession>
<keyword evidence="3" id="KW-1185">Reference proteome</keyword>
<feature type="transmembrane region" description="Helical" evidence="1">
    <location>
        <begin position="51"/>
        <end position="69"/>
    </location>
</feature>
<keyword evidence="1" id="KW-0812">Transmembrane</keyword>
<organism evidence="2 3">
    <name type="scientific">Pleionea litopenaei</name>
    <dbReference type="NCBI Taxonomy" id="3070815"/>
    <lineage>
        <taxon>Bacteria</taxon>
        <taxon>Pseudomonadati</taxon>
        <taxon>Pseudomonadota</taxon>
        <taxon>Gammaproteobacteria</taxon>
        <taxon>Oceanospirillales</taxon>
        <taxon>Pleioneaceae</taxon>
        <taxon>Pleionea</taxon>
    </lineage>
</organism>
<protein>
    <submittedName>
        <fullName evidence="2">Uncharacterized protein</fullName>
    </submittedName>
</protein>
<evidence type="ECO:0000313" key="2">
    <source>
        <dbReference type="EMBL" id="WMS88757.1"/>
    </source>
</evidence>